<sequence>MLNILAIDIGAGTQDIMVYKEDTGFDNAYKLVLPSPTRFFASEIRKSNEDLVIFGDTMGGGPFTRAVLEHLKKHRVYMTERAARTLRDDLGIVRSHGIEIISEDEVENMSEIGRPIRIADFNLGLLPLFSSFGMDTSFDVVAIAVQDHGVAPPGVTDRENRFQLIEEHVGKEIESFAYFDSVPENLSRMNSIFESVKRWHKGHILLMDTGPAAVLGSLEDERVKGKKKRTCINVGNAHTIAMSLNETRIIGVFEHHTKYLDKQKLGYYMDKLSQGTITFKEVFDDGGHGASVTGENQPEIISVTGPKRERMKGLGIFSAPGGDMMMTGPVGLIRAVLGCSSI</sequence>
<evidence type="ECO:0008006" key="2">
    <source>
        <dbReference type="Google" id="ProtNLM"/>
    </source>
</evidence>
<evidence type="ECO:0000313" key="1">
    <source>
        <dbReference type="EMBL" id="QNO51296.1"/>
    </source>
</evidence>
<gene>
    <name evidence="1" type="ORF">ILBEGJOJ_00026</name>
</gene>
<dbReference type="Pfam" id="PF08735">
    <property type="entry name" value="DUF1786"/>
    <property type="match status" value="1"/>
</dbReference>
<dbReference type="EMBL" id="MT631465">
    <property type="protein sequence ID" value="QNO51296.1"/>
    <property type="molecule type" value="Genomic_DNA"/>
</dbReference>
<dbReference type="PIRSF" id="PIRSF029129">
    <property type="entry name" value="DUF1786_pyruvate_format-lyase"/>
    <property type="match status" value="1"/>
</dbReference>
<reference evidence="1" key="1">
    <citation type="submission" date="2020-06" db="EMBL/GenBank/DDBJ databases">
        <title>Unique genomic features of the anaerobic methanotrophic archaea.</title>
        <authorList>
            <person name="Chadwick G.L."/>
            <person name="Skennerton C.T."/>
            <person name="Laso-Perez R."/>
            <person name="Leu A.O."/>
            <person name="Speth D.R."/>
            <person name="Yu H."/>
            <person name="Morgan-Lang C."/>
            <person name="Hatzenpichler R."/>
            <person name="Goudeau D."/>
            <person name="Malmstrom R."/>
            <person name="Brazelton W.J."/>
            <person name="Woyke T."/>
            <person name="Hallam S.J."/>
            <person name="Tyson G.W."/>
            <person name="Wegener G."/>
            <person name="Boetius A."/>
            <person name="Orphan V."/>
        </authorList>
    </citation>
    <scope>NUCLEOTIDE SEQUENCE</scope>
</reference>
<dbReference type="AlphaFoldDB" id="A0A7G9YTG2"/>
<proteinExistence type="predicted"/>
<name>A0A7G9YTG2_9EURY</name>
<accession>A0A7G9YTG2</accession>
<dbReference type="InterPro" id="IPR014846">
    <property type="entry name" value="DUF1786_pyruvate_format-lyase"/>
</dbReference>
<organism evidence="1">
    <name type="scientific">Candidatus Methanophagaceae archaeon ANME-1 ERB6</name>
    <dbReference type="NCBI Taxonomy" id="2759912"/>
    <lineage>
        <taxon>Archaea</taxon>
        <taxon>Methanobacteriati</taxon>
        <taxon>Methanobacteriota</taxon>
        <taxon>Stenosarchaea group</taxon>
        <taxon>Methanomicrobia</taxon>
        <taxon>Candidatus Methanophagales</taxon>
        <taxon>Candidatus Methanophagaceae</taxon>
    </lineage>
</organism>
<protein>
    <recommendedName>
        <fullName evidence="2">Pyruvate formate-lyase activating enzyme</fullName>
    </recommendedName>
</protein>